<evidence type="ECO:0000256" key="2">
    <source>
        <dbReference type="ARBA" id="ARBA00008255"/>
    </source>
</evidence>
<dbReference type="InterPro" id="IPR006507">
    <property type="entry name" value="UPF0283"/>
</dbReference>
<feature type="transmembrane region" description="Helical" evidence="8">
    <location>
        <begin position="105"/>
        <end position="126"/>
    </location>
</feature>
<keyword evidence="3 8" id="KW-1003">Cell membrane</keyword>
<organism evidence="9 10">
    <name type="scientific">Alitibacter langaaensis DSM 22999</name>
    <dbReference type="NCBI Taxonomy" id="1122935"/>
    <lineage>
        <taxon>Bacteria</taxon>
        <taxon>Pseudomonadati</taxon>
        <taxon>Pseudomonadota</taxon>
        <taxon>Gammaproteobacteria</taxon>
        <taxon>Pasteurellales</taxon>
        <taxon>Pasteurellaceae</taxon>
        <taxon>Alitibacter</taxon>
    </lineage>
</organism>
<evidence type="ECO:0000256" key="8">
    <source>
        <dbReference type="HAMAP-Rule" id="MF_01085"/>
    </source>
</evidence>
<gene>
    <name evidence="9" type="ORF">C8D76_104106</name>
</gene>
<dbReference type="Pfam" id="PF05128">
    <property type="entry name" value="DUF697"/>
    <property type="match status" value="1"/>
</dbReference>
<evidence type="ECO:0000256" key="3">
    <source>
        <dbReference type="ARBA" id="ARBA00022475"/>
    </source>
</evidence>
<keyword evidence="7 8" id="KW-0472">Membrane</keyword>
<evidence type="ECO:0000256" key="5">
    <source>
        <dbReference type="ARBA" id="ARBA00022692"/>
    </source>
</evidence>
<comment type="caution">
    <text evidence="9">The sequence shown here is derived from an EMBL/GenBank/DDBJ whole genome shotgun (WGS) entry which is preliminary data.</text>
</comment>
<keyword evidence="6 8" id="KW-1133">Transmembrane helix</keyword>
<evidence type="ECO:0000256" key="6">
    <source>
        <dbReference type="ARBA" id="ARBA00022989"/>
    </source>
</evidence>
<dbReference type="AlphaFoldDB" id="A0A2U0T8H0"/>
<comment type="subcellular location">
    <subcellularLocation>
        <location evidence="1">Cell inner membrane</location>
        <topology evidence="1">Multi-pass membrane protein</topology>
    </subcellularLocation>
    <subcellularLocation>
        <location evidence="8">Cell membrane</location>
        <topology evidence="8">Multi-pass membrane protein</topology>
    </subcellularLocation>
</comment>
<feature type="transmembrane region" description="Helical" evidence="8">
    <location>
        <begin position="76"/>
        <end position="93"/>
    </location>
</feature>
<proteinExistence type="inferred from homology"/>
<sequence>MNDKRIFEQVETTETQETFQPKKEFDDSAEITPDLTALSVDSLDIDSLGAEPLDGELLTENFEQAINPKPRWWKRLVVLTLVLFLVGTVAQSVQWLVDTWQAHQWIYFVFALVSCSFVVLGVSALFKEMWRLRYLRQHLDRQAQSAVIFQENFSAEHFTPEQSKALCEKIADEMQIDEQHPALLQWQRQINDGHSAEEIAYLFSQNVLVTADKQAKKIITRTAIESATVVAISPLAVVDMFFVAWRNIRLVNRIAKIYGIELGYFSRLRLMRLVLMNIAFTGATELLHDLGMDWISQDLTAKLSARAAQGIGVGLLTARLGIKAMEFCRPMVFQRDEKPRLRHIQKELLTTLKNAVLNPSKLKEKEKV</sequence>
<evidence type="ECO:0000256" key="1">
    <source>
        <dbReference type="ARBA" id="ARBA00004429"/>
    </source>
</evidence>
<dbReference type="RefSeq" id="WP_116631613.1">
    <property type="nucleotide sequence ID" value="NZ_QENU01000004.1"/>
</dbReference>
<dbReference type="Proteomes" id="UP000245909">
    <property type="component" value="Unassembled WGS sequence"/>
</dbReference>
<reference evidence="9 10" key="1">
    <citation type="submission" date="2018-05" db="EMBL/GenBank/DDBJ databases">
        <title>Genomic Encyclopedia of Type Strains, Phase IV (KMG-IV): sequencing the most valuable type-strain genomes for metagenomic binning, comparative biology and taxonomic classification.</title>
        <authorList>
            <person name="Goeker M."/>
        </authorList>
    </citation>
    <scope>NUCLEOTIDE SEQUENCE [LARGE SCALE GENOMIC DNA]</scope>
    <source>
        <strain evidence="9 10">DSM 22999</strain>
    </source>
</reference>
<keyword evidence="5 8" id="KW-0812">Transmembrane</keyword>
<dbReference type="EMBL" id="QENU01000004">
    <property type="protein sequence ID" value="PVX39902.1"/>
    <property type="molecule type" value="Genomic_DNA"/>
</dbReference>
<dbReference type="OrthoDB" id="958025at2"/>
<feature type="transmembrane region" description="Helical" evidence="8">
    <location>
        <begin position="223"/>
        <end position="245"/>
    </location>
</feature>
<accession>A0A2U0T8H0</accession>
<evidence type="ECO:0000313" key="10">
    <source>
        <dbReference type="Proteomes" id="UP000245909"/>
    </source>
</evidence>
<keyword evidence="10" id="KW-1185">Reference proteome</keyword>
<dbReference type="GO" id="GO:0005886">
    <property type="term" value="C:plasma membrane"/>
    <property type="evidence" value="ECO:0007669"/>
    <property type="project" value="UniProtKB-SubCell"/>
</dbReference>
<protein>
    <recommendedName>
        <fullName evidence="8">UPF0283 membrane protein C8D76_104106</fullName>
    </recommendedName>
</protein>
<evidence type="ECO:0000256" key="7">
    <source>
        <dbReference type="ARBA" id="ARBA00023136"/>
    </source>
</evidence>
<dbReference type="PANTHER" id="PTHR39342:SF1">
    <property type="entry name" value="UPF0283 MEMBRANE PROTEIN YCJF"/>
    <property type="match status" value="1"/>
</dbReference>
<comment type="similarity">
    <text evidence="2 8">Belongs to the UPF0283 family.</text>
</comment>
<name>A0A2U0T8H0_9PAST</name>
<evidence type="ECO:0000313" key="9">
    <source>
        <dbReference type="EMBL" id="PVX39902.1"/>
    </source>
</evidence>
<dbReference type="NCBIfam" id="TIGR01620">
    <property type="entry name" value="hyp_HI0043"/>
    <property type="match status" value="1"/>
</dbReference>
<dbReference type="PANTHER" id="PTHR39342">
    <property type="entry name" value="UPF0283 MEMBRANE PROTEIN YCJF"/>
    <property type="match status" value="1"/>
</dbReference>
<dbReference type="InterPro" id="IPR021147">
    <property type="entry name" value="DUF697"/>
</dbReference>
<evidence type="ECO:0000256" key="4">
    <source>
        <dbReference type="ARBA" id="ARBA00022519"/>
    </source>
</evidence>
<keyword evidence="4" id="KW-0997">Cell inner membrane</keyword>
<dbReference type="HAMAP" id="MF_01085">
    <property type="entry name" value="UPF0283"/>
    <property type="match status" value="1"/>
</dbReference>